<dbReference type="AlphaFoldDB" id="A0A9D1F8U4"/>
<keyword evidence="1" id="KW-0812">Transmembrane</keyword>
<protein>
    <submittedName>
        <fullName evidence="2">Uncharacterized protein</fullName>
    </submittedName>
</protein>
<feature type="transmembrane region" description="Helical" evidence="1">
    <location>
        <begin position="167"/>
        <end position="187"/>
    </location>
</feature>
<evidence type="ECO:0000256" key="1">
    <source>
        <dbReference type="SAM" id="Phobius"/>
    </source>
</evidence>
<feature type="transmembrane region" description="Helical" evidence="1">
    <location>
        <begin position="68"/>
        <end position="92"/>
    </location>
</feature>
<feature type="transmembrane region" description="Helical" evidence="1">
    <location>
        <begin position="199"/>
        <end position="220"/>
    </location>
</feature>
<feature type="transmembrane region" description="Helical" evidence="1">
    <location>
        <begin position="232"/>
        <end position="250"/>
    </location>
</feature>
<feature type="transmembrane region" description="Helical" evidence="1">
    <location>
        <begin position="129"/>
        <end position="152"/>
    </location>
</feature>
<dbReference type="Proteomes" id="UP000886741">
    <property type="component" value="Unassembled WGS sequence"/>
</dbReference>
<feature type="transmembrane region" description="Helical" evidence="1">
    <location>
        <begin position="98"/>
        <end position="117"/>
    </location>
</feature>
<organism evidence="2 3">
    <name type="scientific">Candidatus Avoscillospira avistercoris</name>
    <dbReference type="NCBI Taxonomy" id="2840707"/>
    <lineage>
        <taxon>Bacteria</taxon>
        <taxon>Bacillati</taxon>
        <taxon>Bacillota</taxon>
        <taxon>Clostridia</taxon>
        <taxon>Eubacteriales</taxon>
        <taxon>Oscillospiraceae</taxon>
        <taxon>Oscillospiraceae incertae sedis</taxon>
        <taxon>Candidatus Avoscillospira</taxon>
    </lineage>
</organism>
<reference evidence="2" key="2">
    <citation type="journal article" date="2021" name="PeerJ">
        <title>Extensive microbial diversity within the chicken gut microbiome revealed by metagenomics and culture.</title>
        <authorList>
            <person name="Gilroy R."/>
            <person name="Ravi A."/>
            <person name="Getino M."/>
            <person name="Pursley I."/>
            <person name="Horton D.L."/>
            <person name="Alikhan N.F."/>
            <person name="Baker D."/>
            <person name="Gharbi K."/>
            <person name="Hall N."/>
            <person name="Watson M."/>
            <person name="Adriaenssens E.M."/>
            <person name="Foster-Nyarko E."/>
            <person name="Jarju S."/>
            <person name="Secka A."/>
            <person name="Antonio M."/>
            <person name="Oren A."/>
            <person name="Chaudhuri R.R."/>
            <person name="La Ragione R."/>
            <person name="Hildebrand F."/>
            <person name="Pallen M.J."/>
        </authorList>
    </citation>
    <scope>NUCLEOTIDE SEQUENCE</scope>
    <source>
        <strain evidence="2">ChiBcec16-1751</strain>
    </source>
</reference>
<keyword evidence="1" id="KW-1133">Transmembrane helix</keyword>
<comment type="caution">
    <text evidence="2">The sequence shown here is derived from an EMBL/GenBank/DDBJ whole genome shotgun (WGS) entry which is preliminary data.</text>
</comment>
<proteinExistence type="predicted"/>
<sequence length="251" mass="27519">MDKQTYLNRFSRAAYWQLGRLEAAEVVADYAELLEQRPPERDNTLVQDLGKPKAAVRLLTEQKSYRRWLWAFGIMGCCLLLLEALVLGAQYVYNQHLLADYGPFAVGMIVALVRFRPQFHSPKAPLPRGLLWALAGVLTCCTAAGVMLASLFNGAWDWPLESYGPTARLVLCVSSTVATAAGMFGAVRARVADRRWAALYVLGLTTAMISLQIMTALMGLSATDTHWLQQEGVRWAVLGGIGLVGTGVVLC</sequence>
<accession>A0A9D1F8U4</accession>
<evidence type="ECO:0000313" key="2">
    <source>
        <dbReference type="EMBL" id="HIS64622.1"/>
    </source>
</evidence>
<gene>
    <name evidence="2" type="ORF">IAA83_04530</name>
</gene>
<evidence type="ECO:0000313" key="3">
    <source>
        <dbReference type="Proteomes" id="UP000886741"/>
    </source>
</evidence>
<keyword evidence="1" id="KW-0472">Membrane</keyword>
<name>A0A9D1F8U4_9FIRM</name>
<reference evidence="2" key="1">
    <citation type="submission" date="2020-10" db="EMBL/GenBank/DDBJ databases">
        <authorList>
            <person name="Gilroy R."/>
        </authorList>
    </citation>
    <scope>NUCLEOTIDE SEQUENCE</scope>
    <source>
        <strain evidence="2">ChiBcec16-1751</strain>
    </source>
</reference>
<dbReference type="EMBL" id="DVJJ01000072">
    <property type="protein sequence ID" value="HIS64622.1"/>
    <property type="molecule type" value="Genomic_DNA"/>
</dbReference>